<evidence type="ECO:0000313" key="1">
    <source>
        <dbReference type="EMBL" id="GGZ92236.1"/>
    </source>
</evidence>
<dbReference type="Proteomes" id="UP000634139">
    <property type="component" value="Unassembled WGS sequence"/>
</dbReference>
<accession>A0A918R9V3</accession>
<name>A0A918R9V3_9SPHN</name>
<protein>
    <recommendedName>
        <fullName evidence="3">DUF429 domain-containing protein</fullName>
    </recommendedName>
</protein>
<proteinExistence type="predicted"/>
<dbReference type="AlphaFoldDB" id="A0A918R9V3"/>
<reference evidence="1" key="1">
    <citation type="journal article" date="2014" name="Int. J. Syst. Evol. Microbiol.">
        <title>Complete genome sequence of Corynebacterium casei LMG S-19264T (=DSM 44701T), isolated from a smear-ripened cheese.</title>
        <authorList>
            <consortium name="US DOE Joint Genome Institute (JGI-PGF)"/>
            <person name="Walter F."/>
            <person name="Albersmeier A."/>
            <person name="Kalinowski J."/>
            <person name="Ruckert C."/>
        </authorList>
    </citation>
    <scope>NUCLEOTIDE SEQUENCE</scope>
    <source>
        <strain evidence="1">KCTC 32422</strain>
    </source>
</reference>
<comment type="caution">
    <text evidence="1">The sequence shown here is derived from an EMBL/GenBank/DDBJ whole genome shotgun (WGS) entry which is preliminary data.</text>
</comment>
<gene>
    <name evidence="1" type="ORF">GCM10011617_09620</name>
</gene>
<keyword evidence="2" id="KW-1185">Reference proteome</keyword>
<evidence type="ECO:0000313" key="2">
    <source>
        <dbReference type="Proteomes" id="UP000634139"/>
    </source>
</evidence>
<sequence>MRADRFRHFAAIDWSGAAGERHRGIAVALCTSGSAAPELVRPGHRWSRGEVLDWLLEDLPADTLAGFDMGISLAFADAGGFLPGWSESPSDAKALWAQIDRLCADDPHLSATSFVDHPEVSRHFRRHGGRQGDLFPAKGERGGQGRFRVTERAQAAMGCKPYSNFNLVGAAQVGKSSLTGMRLLHRLDGRLPVWPIDPLPPAGSVVTEIYTTLAAMAAGRSAGRSKMRDYADLNAALGALGSAGLPGSGPIADHASDALLTAAWLRTAAHDPALWAPPALTDEIARTEGWTFGAR</sequence>
<dbReference type="RefSeq" id="WP_189539290.1">
    <property type="nucleotide sequence ID" value="NZ_BMZD01000002.1"/>
</dbReference>
<evidence type="ECO:0008006" key="3">
    <source>
        <dbReference type="Google" id="ProtNLM"/>
    </source>
</evidence>
<reference evidence="1" key="2">
    <citation type="submission" date="2020-09" db="EMBL/GenBank/DDBJ databases">
        <authorList>
            <person name="Sun Q."/>
            <person name="Kim S."/>
        </authorList>
    </citation>
    <scope>NUCLEOTIDE SEQUENCE</scope>
    <source>
        <strain evidence="1">KCTC 32422</strain>
    </source>
</reference>
<dbReference type="EMBL" id="BMZD01000002">
    <property type="protein sequence ID" value="GGZ92236.1"/>
    <property type="molecule type" value="Genomic_DNA"/>
</dbReference>
<organism evidence="1 2">
    <name type="scientific">Novosphingobium arvoryzae</name>
    <dbReference type="NCBI Taxonomy" id="1256514"/>
    <lineage>
        <taxon>Bacteria</taxon>
        <taxon>Pseudomonadati</taxon>
        <taxon>Pseudomonadota</taxon>
        <taxon>Alphaproteobacteria</taxon>
        <taxon>Sphingomonadales</taxon>
        <taxon>Sphingomonadaceae</taxon>
        <taxon>Novosphingobium</taxon>
    </lineage>
</organism>